<evidence type="ECO:0000313" key="3">
    <source>
        <dbReference type="Proteomes" id="UP000603453"/>
    </source>
</evidence>
<organism evidence="2 3">
    <name type="scientific">Mucor saturninus</name>
    <dbReference type="NCBI Taxonomy" id="64648"/>
    <lineage>
        <taxon>Eukaryota</taxon>
        <taxon>Fungi</taxon>
        <taxon>Fungi incertae sedis</taxon>
        <taxon>Mucoromycota</taxon>
        <taxon>Mucoromycotina</taxon>
        <taxon>Mucoromycetes</taxon>
        <taxon>Mucorales</taxon>
        <taxon>Mucorineae</taxon>
        <taxon>Mucoraceae</taxon>
        <taxon>Mucor</taxon>
    </lineage>
</organism>
<dbReference type="EMBL" id="JAEPRD010000167">
    <property type="protein sequence ID" value="KAG2195576.1"/>
    <property type="molecule type" value="Genomic_DNA"/>
</dbReference>
<protein>
    <submittedName>
        <fullName evidence="2">Uncharacterized protein</fullName>
    </submittedName>
</protein>
<name>A0A8H7UR81_9FUNG</name>
<gene>
    <name evidence="2" type="ORF">INT47_001323</name>
</gene>
<keyword evidence="3" id="KW-1185">Reference proteome</keyword>
<evidence type="ECO:0000313" key="2">
    <source>
        <dbReference type="EMBL" id="KAG2195576.1"/>
    </source>
</evidence>
<evidence type="ECO:0000256" key="1">
    <source>
        <dbReference type="SAM" id="MobiDB-lite"/>
    </source>
</evidence>
<dbReference type="OrthoDB" id="2257229at2759"/>
<sequence length="192" mass="21115">MKVTPDIQDNVDRNNNVTEQENEDEAFESSSSATTTPFIINNASSLALDHTMDNAIPTTPWTVGNTNITDFSQQYQLLAFTDILFLAPKDHSSDMTKIFGQFTLNDVCDQVLSELMPENIAKINDNNFIKVTDTINAVDSKSISVREGKRDLLDFGSTASNVSTTSILLTSSPTSYTLFSSIVLDKLSFSPL</sequence>
<accession>A0A8H7UR81</accession>
<reference evidence="2" key="1">
    <citation type="submission" date="2020-12" db="EMBL/GenBank/DDBJ databases">
        <title>Metabolic potential, ecology and presence of endohyphal bacteria is reflected in genomic diversity of Mucoromycotina.</title>
        <authorList>
            <person name="Muszewska A."/>
            <person name="Okrasinska A."/>
            <person name="Steczkiewicz K."/>
            <person name="Drgas O."/>
            <person name="Orlowska M."/>
            <person name="Perlinska-Lenart U."/>
            <person name="Aleksandrzak-Piekarczyk T."/>
            <person name="Szatraj K."/>
            <person name="Zielenkiewicz U."/>
            <person name="Pilsyk S."/>
            <person name="Malc E."/>
            <person name="Mieczkowski P."/>
            <person name="Kruszewska J.S."/>
            <person name="Biernat P."/>
            <person name="Pawlowska J."/>
        </authorList>
    </citation>
    <scope>NUCLEOTIDE SEQUENCE</scope>
    <source>
        <strain evidence="2">WA0000017839</strain>
    </source>
</reference>
<feature type="region of interest" description="Disordered" evidence="1">
    <location>
        <begin position="1"/>
        <end position="33"/>
    </location>
</feature>
<dbReference type="AlphaFoldDB" id="A0A8H7UR81"/>
<comment type="caution">
    <text evidence="2">The sequence shown here is derived from an EMBL/GenBank/DDBJ whole genome shotgun (WGS) entry which is preliminary data.</text>
</comment>
<proteinExistence type="predicted"/>
<dbReference type="Proteomes" id="UP000603453">
    <property type="component" value="Unassembled WGS sequence"/>
</dbReference>